<dbReference type="AlphaFoldDB" id="A0A917IIF5"/>
<dbReference type="Proteomes" id="UP000657592">
    <property type="component" value="Unassembled WGS sequence"/>
</dbReference>
<keyword evidence="2" id="KW-0732">Signal</keyword>
<dbReference type="GO" id="GO:0005975">
    <property type="term" value="P:carbohydrate metabolic process"/>
    <property type="evidence" value="ECO:0007669"/>
    <property type="project" value="UniProtKB-ARBA"/>
</dbReference>
<proteinExistence type="predicted"/>
<dbReference type="RefSeq" id="WP_188757240.1">
    <property type="nucleotide sequence ID" value="NZ_BMJY01000024.1"/>
</dbReference>
<dbReference type="EMBL" id="BMJY01000024">
    <property type="protein sequence ID" value="GGH51117.1"/>
    <property type="molecule type" value="Genomic_DNA"/>
</dbReference>
<evidence type="ECO:0000313" key="5">
    <source>
        <dbReference type="Proteomes" id="UP000657592"/>
    </source>
</evidence>
<organism evidence="4 5">
    <name type="scientific">Microbacterium album</name>
    <dbReference type="NCBI Taxonomy" id="2053191"/>
    <lineage>
        <taxon>Bacteria</taxon>
        <taxon>Bacillati</taxon>
        <taxon>Actinomycetota</taxon>
        <taxon>Actinomycetes</taxon>
        <taxon>Micrococcales</taxon>
        <taxon>Microbacteriaceae</taxon>
        <taxon>Microbacterium</taxon>
    </lineage>
</organism>
<dbReference type="InterPro" id="IPR013783">
    <property type="entry name" value="Ig-like_fold"/>
</dbReference>
<keyword evidence="5" id="KW-1185">Reference proteome</keyword>
<evidence type="ECO:0000313" key="4">
    <source>
        <dbReference type="EMBL" id="GGH51117.1"/>
    </source>
</evidence>
<reference evidence="4" key="1">
    <citation type="journal article" date="2014" name="Int. J. Syst. Evol. Microbiol.">
        <title>Complete genome sequence of Corynebacterium casei LMG S-19264T (=DSM 44701T), isolated from a smear-ripened cheese.</title>
        <authorList>
            <consortium name="US DOE Joint Genome Institute (JGI-PGF)"/>
            <person name="Walter F."/>
            <person name="Albersmeier A."/>
            <person name="Kalinowski J."/>
            <person name="Ruckert C."/>
        </authorList>
    </citation>
    <scope>NUCLEOTIDE SEQUENCE</scope>
    <source>
        <strain evidence="4">CGMCC 1.15794</strain>
    </source>
</reference>
<gene>
    <name evidence="4" type="ORF">GCM10010921_30330</name>
</gene>
<feature type="signal peptide" evidence="2">
    <location>
        <begin position="1"/>
        <end position="33"/>
    </location>
</feature>
<dbReference type="Gene3D" id="2.60.40.10">
    <property type="entry name" value="Immunoglobulins"/>
    <property type="match status" value="1"/>
</dbReference>
<feature type="domain" description="Bacterial Ig-like" evidence="3">
    <location>
        <begin position="220"/>
        <end position="296"/>
    </location>
</feature>
<evidence type="ECO:0000256" key="1">
    <source>
        <dbReference type="SAM" id="MobiDB-lite"/>
    </source>
</evidence>
<evidence type="ECO:0000256" key="2">
    <source>
        <dbReference type="SAM" id="SignalP"/>
    </source>
</evidence>
<accession>A0A917IIF5</accession>
<feature type="chain" id="PRO_5038077666" description="Bacterial Ig-like domain-containing protein" evidence="2">
    <location>
        <begin position="34"/>
        <end position="464"/>
    </location>
</feature>
<sequence length="464" mass="47369">MTSLTRARRAGLSLLAAAGIVVAGLAGTAPAYADDAAGMTTERLTQIMQGQRLGALTFEPTSGVGGGGTGPTRITTERGCPADADGMSRNKFFWADGTESTAYPAALITRATTGLAGTGLDGNPMEREGTRAGGRWWSASFPAPNFKEGLASYVVTCEPATSPNPVGADSIVDAAYYFSVPVRFTRTGSNNWDWTWEAIHETAEPPAELIETTTAVAIGVVTADSVALTATVEPAAATGTVQFTRDGQPAGDPVPVVEGIARTTITGLTPETAYSFAAEYAGDATHAGSASTAITIRTDAAAAPEDEVTPPILVEVPEVDAPDEPSGLSISVSPASIALTGGARAEGQAWIAEASLGGVTVNDDRRNAGAQNWTLSGRADDFAGQDATISAWHLNWEPKVVSSPDGVNATAGAKADLSASRTLATGSATAGTRVATVVDADLELTVPANTPAGEYQSKLTLILI</sequence>
<feature type="region of interest" description="Disordered" evidence="1">
    <location>
        <begin position="58"/>
        <end position="81"/>
    </location>
</feature>
<reference evidence="4" key="2">
    <citation type="submission" date="2020-09" db="EMBL/GenBank/DDBJ databases">
        <authorList>
            <person name="Sun Q."/>
            <person name="Zhou Y."/>
        </authorList>
    </citation>
    <scope>NUCLEOTIDE SEQUENCE</scope>
    <source>
        <strain evidence="4">CGMCC 1.15794</strain>
    </source>
</reference>
<dbReference type="Pfam" id="PF16640">
    <property type="entry name" value="Big_3_5"/>
    <property type="match status" value="1"/>
</dbReference>
<comment type="caution">
    <text evidence="4">The sequence shown here is derived from an EMBL/GenBank/DDBJ whole genome shotgun (WGS) entry which is preliminary data.</text>
</comment>
<dbReference type="PROSITE" id="PS51318">
    <property type="entry name" value="TAT"/>
    <property type="match status" value="1"/>
</dbReference>
<dbReference type="InterPro" id="IPR032109">
    <property type="entry name" value="Big_3_5"/>
</dbReference>
<evidence type="ECO:0000259" key="3">
    <source>
        <dbReference type="Pfam" id="PF16640"/>
    </source>
</evidence>
<protein>
    <recommendedName>
        <fullName evidence="3">Bacterial Ig-like domain-containing protein</fullName>
    </recommendedName>
</protein>
<dbReference type="InterPro" id="IPR006311">
    <property type="entry name" value="TAT_signal"/>
</dbReference>
<name>A0A917IIF5_9MICO</name>